<comment type="catalytic activity">
    <reaction evidence="4">
        <text>alpha-D-glucose 6-phosphate = beta-D-fructose 6-phosphate</text>
        <dbReference type="Rhea" id="RHEA:11816"/>
        <dbReference type="ChEBI" id="CHEBI:57634"/>
        <dbReference type="ChEBI" id="CHEBI:58225"/>
        <dbReference type="EC" id="5.3.1.9"/>
    </reaction>
</comment>
<dbReference type="PRINTS" id="PR00662">
    <property type="entry name" value="G6PISOMERASE"/>
</dbReference>
<gene>
    <name evidence="5" type="ORF">GCM10009817_15180</name>
</gene>
<dbReference type="Proteomes" id="UP001500013">
    <property type="component" value="Unassembled WGS sequence"/>
</dbReference>
<evidence type="ECO:0000256" key="4">
    <source>
        <dbReference type="RuleBase" id="RU000612"/>
    </source>
</evidence>
<dbReference type="InterPro" id="IPR001672">
    <property type="entry name" value="G6P_Isomerase"/>
</dbReference>
<reference evidence="6" key="1">
    <citation type="journal article" date="2019" name="Int. J. Syst. Evol. Microbiol.">
        <title>The Global Catalogue of Microorganisms (GCM) 10K type strain sequencing project: providing services to taxonomists for standard genome sequencing and annotation.</title>
        <authorList>
            <consortium name="The Broad Institute Genomics Platform"/>
            <consortium name="The Broad Institute Genome Sequencing Center for Infectious Disease"/>
            <person name="Wu L."/>
            <person name="Ma J."/>
        </authorList>
    </citation>
    <scope>NUCLEOTIDE SEQUENCE [LARGE SCALE GENOMIC DNA]</scope>
    <source>
        <strain evidence="6">JCM 15628</strain>
    </source>
</reference>
<keyword evidence="2 4" id="KW-0324">Glycolysis</keyword>
<dbReference type="Pfam" id="PF00342">
    <property type="entry name" value="PGI"/>
    <property type="match status" value="1"/>
</dbReference>
<dbReference type="PANTHER" id="PTHR11469">
    <property type="entry name" value="GLUCOSE-6-PHOSPHATE ISOMERASE"/>
    <property type="match status" value="1"/>
</dbReference>
<sequence>MSSLSVSASGAAADAIGQHVPALVDDSVASRLFEQDATLWGPEAESESRIRLSWVGLPRSSRPLVGEIAALRDSFAEQGLTHVVLCGMGGSSLAPEVICATAGKPLVVLDSSDPDYVRRALGDDLAHTVVVVSSKSGSTVETDSQRRAYEQAFSDAGIDPASRIVVVTDPGSPLDEQSREKGYRVVNADPNVGGRYSALTAFGLVPSGLAGVDIEGLLDDAESVADLLAADDEANPGLRLGAAIGGTDPLRDKLVLVDEGSGIVGFADWAEQLIAESTGKNGTGLLPVVVGGAEDPEVSRPASDVTVARLVAADAESASSEAASEVRVGGALGAQLLLWEVATAVAGRLLGINPFDQPDVESAKKAARELLGQGTGAASEAAASDGAVEIRALGGSGDWLGDAKTVPAALDALFAQLDPEHGYVAVMAYLDRLADADLAECRVPLARRTERPTTFGWGPRFLHSTGQFHKGGPAVGVYLQITTAPRQDLEIPGREFTFGDFIASQAGGDAAVLADHGRPVLQLHLTDHDAGLAQLREVLLSGGRA</sequence>
<organism evidence="5 6">
    <name type="scientific">Terrabacter lapilli</name>
    <dbReference type="NCBI Taxonomy" id="436231"/>
    <lineage>
        <taxon>Bacteria</taxon>
        <taxon>Bacillati</taxon>
        <taxon>Actinomycetota</taxon>
        <taxon>Actinomycetes</taxon>
        <taxon>Micrococcales</taxon>
        <taxon>Intrasporangiaceae</taxon>
        <taxon>Terrabacter</taxon>
    </lineage>
</organism>
<accession>A0ABP5DB84</accession>
<dbReference type="EMBL" id="BAAAPU010000006">
    <property type="protein sequence ID" value="GAA1975940.1"/>
    <property type="molecule type" value="Genomic_DNA"/>
</dbReference>
<dbReference type="PANTHER" id="PTHR11469:SF1">
    <property type="entry name" value="GLUCOSE-6-PHOSPHATE ISOMERASE"/>
    <property type="match status" value="1"/>
</dbReference>
<proteinExistence type="inferred from homology"/>
<dbReference type="GO" id="GO:0016853">
    <property type="term" value="F:isomerase activity"/>
    <property type="evidence" value="ECO:0007669"/>
    <property type="project" value="UniProtKB-KW"/>
</dbReference>
<evidence type="ECO:0000256" key="3">
    <source>
        <dbReference type="ARBA" id="ARBA00023235"/>
    </source>
</evidence>
<dbReference type="InterPro" id="IPR046348">
    <property type="entry name" value="SIS_dom_sf"/>
</dbReference>
<evidence type="ECO:0000313" key="6">
    <source>
        <dbReference type="Proteomes" id="UP001500013"/>
    </source>
</evidence>
<keyword evidence="6" id="KW-1185">Reference proteome</keyword>
<evidence type="ECO:0000256" key="2">
    <source>
        <dbReference type="ARBA" id="ARBA00023152"/>
    </source>
</evidence>
<dbReference type="SUPFAM" id="SSF53697">
    <property type="entry name" value="SIS domain"/>
    <property type="match status" value="1"/>
</dbReference>
<keyword evidence="1 4" id="KW-0312">Gluconeogenesis</keyword>
<keyword evidence="3 4" id="KW-0413">Isomerase</keyword>
<dbReference type="EC" id="5.3.1.9" evidence="4"/>
<comment type="pathway">
    <text evidence="4">Carbohydrate degradation; glycolysis; D-glyceraldehyde 3-phosphate and glycerone phosphate from D-glucose: step 2/4.</text>
</comment>
<evidence type="ECO:0000256" key="1">
    <source>
        <dbReference type="ARBA" id="ARBA00022432"/>
    </source>
</evidence>
<dbReference type="Gene3D" id="3.40.50.10490">
    <property type="entry name" value="Glucose-6-phosphate isomerase like protein, domain 1"/>
    <property type="match status" value="2"/>
</dbReference>
<dbReference type="RefSeq" id="WP_344060081.1">
    <property type="nucleotide sequence ID" value="NZ_BAAAPU010000006.1"/>
</dbReference>
<comment type="similarity">
    <text evidence="4">Belongs to the GPI family.</text>
</comment>
<comment type="caution">
    <text evidence="5">The sequence shown here is derived from an EMBL/GenBank/DDBJ whole genome shotgun (WGS) entry which is preliminary data.</text>
</comment>
<name>A0ABP5DB84_9MICO</name>
<dbReference type="PROSITE" id="PS51463">
    <property type="entry name" value="P_GLUCOSE_ISOMERASE_3"/>
    <property type="match status" value="1"/>
</dbReference>
<evidence type="ECO:0000313" key="5">
    <source>
        <dbReference type="EMBL" id="GAA1975940.1"/>
    </source>
</evidence>
<protein>
    <recommendedName>
        <fullName evidence="4">Glucose-6-phosphate isomerase</fullName>
        <ecNumber evidence="4">5.3.1.9</ecNumber>
    </recommendedName>
</protein>